<dbReference type="CDD" id="cd17574">
    <property type="entry name" value="REC_OmpR"/>
    <property type="match status" value="1"/>
</dbReference>
<evidence type="ECO:0000256" key="5">
    <source>
        <dbReference type="ARBA" id="ARBA00023163"/>
    </source>
</evidence>
<evidence type="ECO:0000256" key="3">
    <source>
        <dbReference type="ARBA" id="ARBA00023015"/>
    </source>
</evidence>
<evidence type="ECO:0000313" key="11">
    <source>
        <dbReference type="Proteomes" id="UP000191153"/>
    </source>
</evidence>
<dbReference type="Gene3D" id="3.40.50.2300">
    <property type="match status" value="1"/>
</dbReference>
<sequence length="220" mass="25411">MKKILIIEDEANLANSLQMHISKLGLYSDVAYNGIDGIEKFLKLNPDLVLLDINLPEMNGWEVCKKIRELSNVNIIMMTARDGEIDEIHGLELGADDYIVKPFNINVLIARIKRALRIDNSHNYTYHDLTYNFTTMELSINNHVVSLSKRETQLLEYFIRNINVSLSREGLLLEIWGANSDFDERAVDTLVKRLRKKMDEYCVMIKTLRGIGYIFEEVSI</sequence>
<dbReference type="Gene3D" id="6.10.250.690">
    <property type="match status" value="1"/>
</dbReference>
<dbReference type="CDD" id="cd00383">
    <property type="entry name" value="trans_reg_C"/>
    <property type="match status" value="1"/>
</dbReference>
<dbReference type="RefSeq" id="WP_078693719.1">
    <property type="nucleotide sequence ID" value="NZ_FUWX01000008.1"/>
</dbReference>
<reference evidence="10 11" key="1">
    <citation type="submission" date="2017-02" db="EMBL/GenBank/DDBJ databases">
        <authorList>
            <person name="Peterson S.W."/>
        </authorList>
    </citation>
    <scope>NUCLEOTIDE SEQUENCE [LARGE SCALE GENOMIC DNA]</scope>
    <source>
        <strain evidence="10 11">ATCC 700028</strain>
    </source>
</reference>
<dbReference type="PANTHER" id="PTHR48111">
    <property type="entry name" value="REGULATOR OF RPOS"/>
    <property type="match status" value="1"/>
</dbReference>
<organism evidence="10 11">
    <name type="scientific">Cetobacterium ceti</name>
    <dbReference type="NCBI Taxonomy" id="180163"/>
    <lineage>
        <taxon>Bacteria</taxon>
        <taxon>Fusobacteriati</taxon>
        <taxon>Fusobacteriota</taxon>
        <taxon>Fusobacteriia</taxon>
        <taxon>Fusobacteriales</taxon>
        <taxon>Fusobacteriaceae</taxon>
        <taxon>Cetobacterium</taxon>
    </lineage>
</organism>
<dbReference type="OrthoDB" id="9790442at2"/>
<dbReference type="PANTHER" id="PTHR48111:SF21">
    <property type="entry name" value="DNA-BINDING DUAL MASTER TRANSCRIPTIONAL REGULATOR RPAA"/>
    <property type="match status" value="1"/>
</dbReference>
<accession>A0A1T4MHS6</accession>
<feature type="modified residue" description="4-aspartylphosphate" evidence="6">
    <location>
        <position position="52"/>
    </location>
</feature>
<dbReference type="GO" id="GO:0032993">
    <property type="term" value="C:protein-DNA complex"/>
    <property type="evidence" value="ECO:0007669"/>
    <property type="project" value="TreeGrafter"/>
</dbReference>
<dbReference type="FunFam" id="3.40.50.2300:FF:000001">
    <property type="entry name" value="DNA-binding response regulator PhoB"/>
    <property type="match status" value="1"/>
</dbReference>
<keyword evidence="2" id="KW-0902">Two-component regulatory system</keyword>
<dbReference type="GO" id="GO:0005829">
    <property type="term" value="C:cytosol"/>
    <property type="evidence" value="ECO:0007669"/>
    <property type="project" value="TreeGrafter"/>
</dbReference>
<evidence type="ECO:0000313" key="10">
    <source>
        <dbReference type="EMBL" id="SJZ66427.1"/>
    </source>
</evidence>
<feature type="DNA-binding region" description="OmpR/PhoB-type" evidence="7">
    <location>
        <begin position="121"/>
        <end position="217"/>
    </location>
</feature>
<dbReference type="Proteomes" id="UP000191153">
    <property type="component" value="Unassembled WGS sequence"/>
</dbReference>
<dbReference type="SMART" id="SM00862">
    <property type="entry name" value="Trans_reg_C"/>
    <property type="match status" value="1"/>
</dbReference>
<proteinExistence type="predicted"/>
<dbReference type="AlphaFoldDB" id="A0A1T4MHS6"/>
<keyword evidence="3" id="KW-0805">Transcription regulation</keyword>
<evidence type="ECO:0000259" key="8">
    <source>
        <dbReference type="PROSITE" id="PS50110"/>
    </source>
</evidence>
<keyword evidence="5" id="KW-0804">Transcription</keyword>
<keyword evidence="11" id="KW-1185">Reference proteome</keyword>
<keyword evidence="4 7" id="KW-0238">DNA-binding</keyword>
<dbReference type="InterPro" id="IPR011006">
    <property type="entry name" value="CheY-like_superfamily"/>
</dbReference>
<keyword evidence="1 6" id="KW-0597">Phosphoprotein</keyword>
<dbReference type="Pfam" id="PF00486">
    <property type="entry name" value="Trans_reg_C"/>
    <property type="match status" value="1"/>
</dbReference>
<dbReference type="SUPFAM" id="SSF52172">
    <property type="entry name" value="CheY-like"/>
    <property type="match status" value="1"/>
</dbReference>
<dbReference type="EMBL" id="FUWX01000008">
    <property type="protein sequence ID" value="SJZ66427.1"/>
    <property type="molecule type" value="Genomic_DNA"/>
</dbReference>
<dbReference type="InterPro" id="IPR001867">
    <property type="entry name" value="OmpR/PhoB-type_DNA-bd"/>
</dbReference>
<evidence type="ECO:0000259" key="9">
    <source>
        <dbReference type="PROSITE" id="PS51755"/>
    </source>
</evidence>
<dbReference type="PROSITE" id="PS51755">
    <property type="entry name" value="OMPR_PHOB"/>
    <property type="match status" value="1"/>
</dbReference>
<dbReference type="Gene3D" id="1.10.10.10">
    <property type="entry name" value="Winged helix-like DNA-binding domain superfamily/Winged helix DNA-binding domain"/>
    <property type="match status" value="1"/>
</dbReference>
<dbReference type="GO" id="GO:0000156">
    <property type="term" value="F:phosphorelay response regulator activity"/>
    <property type="evidence" value="ECO:0007669"/>
    <property type="project" value="TreeGrafter"/>
</dbReference>
<dbReference type="GO" id="GO:0000976">
    <property type="term" value="F:transcription cis-regulatory region binding"/>
    <property type="evidence" value="ECO:0007669"/>
    <property type="project" value="TreeGrafter"/>
</dbReference>
<dbReference type="Pfam" id="PF00072">
    <property type="entry name" value="Response_reg"/>
    <property type="match status" value="1"/>
</dbReference>
<evidence type="ECO:0000256" key="7">
    <source>
        <dbReference type="PROSITE-ProRule" id="PRU01091"/>
    </source>
</evidence>
<dbReference type="InterPro" id="IPR001789">
    <property type="entry name" value="Sig_transdc_resp-reg_receiver"/>
</dbReference>
<dbReference type="STRING" id="180163.SAMN02745174_01229"/>
<name>A0A1T4MHS6_9FUSO</name>
<feature type="domain" description="Response regulatory" evidence="8">
    <location>
        <begin position="3"/>
        <end position="116"/>
    </location>
</feature>
<dbReference type="GO" id="GO:0006355">
    <property type="term" value="P:regulation of DNA-templated transcription"/>
    <property type="evidence" value="ECO:0007669"/>
    <property type="project" value="InterPro"/>
</dbReference>
<evidence type="ECO:0000256" key="6">
    <source>
        <dbReference type="PROSITE-ProRule" id="PRU00169"/>
    </source>
</evidence>
<dbReference type="SMART" id="SM00448">
    <property type="entry name" value="REC"/>
    <property type="match status" value="1"/>
</dbReference>
<evidence type="ECO:0000256" key="1">
    <source>
        <dbReference type="ARBA" id="ARBA00022553"/>
    </source>
</evidence>
<feature type="domain" description="OmpR/PhoB-type" evidence="9">
    <location>
        <begin position="121"/>
        <end position="217"/>
    </location>
</feature>
<dbReference type="InterPro" id="IPR036388">
    <property type="entry name" value="WH-like_DNA-bd_sf"/>
</dbReference>
<gene>
    <name evidence="10" type="ORF">SAMN02745174_01229</name>
</gene>
<dbReference type="PROSITE" id="PS50110">
    <property type="entry name" value="RESPONSE_REGULATORY"/>
    <property type="match status" value="1"/>
</dbReference>
<protein>
    <submittedName>
        <fullName evidence="10">DNA-binding response regulator, OmpR family, contains REC and winged-helix (WHTH) domain</fullName>
    </submittedName>
</protein>
<evidence type="ECO:0000256" key="2">
    <source>
        <dbReference type="ARBA" id="ARBA00023012"/>
    </source>
</evidence>
<evidence type="ECO:0000256" key="4">
    <source>
        <dbReference type="ARBA" id="ARBA00023125"/>
    </source>
</evidence>
<dbReference type="InterPro" id="IPR039420">
    <property type="entry name" value="WalR-like"/>
</dbReference>